<dbReference type="InterPro" id="IPR003841">
    <property type="entry name" value="Na/Pi_transpt"/>
</dbReference>
<evidence type="ECO:0000313" key="7">
    <source>
        <dbReference type="EMBL" id="SFU93666.1"/>
    </source>
</evidence>
<dbReference type="PANTHER" id="PTHR10010:SF46">
    <property type="entry name" value="SODIUM-DEPENDENT PHOSPHATE TRANSPORT PROTEIN 2B"/>
    <property type="match status" value="1"/>
</dbReference>
<sequence>MFWNLATAAAALFVFIGGLQVMRAGLEAMVDSRLPDLLHRLARTPGRGILTGTVITALVQSSAAITAATVGLVAGGSLAFQDALGIVLGANVGSTITPQLLTLDLTAAAVVTLAIGTAGWMSGGPRVRQMSRALTGFSCVFIALHVLELALQPVAKTVWFQAWLQGAAGNPVSALLTGCLASVIVQSSTVTTVIAMTLAADGVLPVPAGIAIVFGANVGTCVTSVIASIGQIRPAQQVALAHVLLNAGGALAFLPLLGPYSRLMAALAGSPAQQIANAHTVFNVLCTLLVWPMAHPFARLVERLLPDHRHA</sequence>
<name>A0A1I7K895_9BACL</name>
<feature type="transmembrane region" description="Helical" evidence="6">
    <location>
        <begin position="101"/>
        <end position="121"/>
    </location>
</feature>
<proteinExistence type="predicted"/>
<feature type="transmembrane region" description="Helical" evidence="6">
    <location>
        <begin position="280"/>
        <end position="301"/>
    </location>
</feature>
<dbReference type="Proteomes" id="UP000183508">
    <property type="component" value="Unassembled WGS sequence"/>
</dbReference>
<keyword evidence="3 6" id="KW-0812">Transmembrane</keyword>
<dbReference type="STRING" id="392015.SAMN05421543_11445"/>
<dbReference type="Pfam" id="PF02690">
    <property type="entry name" value="Na_Pi_cotrans"/>
    <property type="match status" value="2"/>
</dbReference>
<comment type="subcellular location">
    <subcellularLocation>
        <location evidence="1">Cell membrane</location>
        <topology evidence="1">Multi-pass membrane protein</topology>
    </subcellularLocation>
</comment>
<keyword evidence="4 6" id="KW-1133">Transmembrane helix</keyword>
<feature type="transmembrane region" description="Helical" evidence="6">
    <location>
        <begin position="206"/>
        <end position="227"/>
    </location>
</feature>
<evidence type="ECO:0000256" key="3">
    <source>
        <dbReference type="ARBA" id="ARBA00022692"/>
    </source>
</evidence>
<dbReference type="GO" id="GO:0005436">
    <property type="term" value="F:sodium:phosphate symporter activity"/>
    <property type="evidence" value="ECO:0007669"/>
    <property type="project" value="InterPro"/>
</dbReference>
<evidence type="ECO:0000256" key="1">
    <source>
        <dbReference type="ARBA" id="ARBA00004651"/>
    </source>
</evidence>
<accession>A0A1I7K895</accession>
<evidence type="ECO:0000256" key="6">
    <source>
        <dbReference type="SAM" id="Phobius"/>
    </source>
</evidence>
<gene>
    <name evidence="7" type="ORF">SAMN05421543_11445</name>
</gene>
<dbReference type="eggNOG" id="COG1283">
    <property type="taxonomic scope" value="Bacteria"/>
</dbReference>
<evidence type="ECO:0000313" key="8">
    <source>
        <dbReference type="Proteomes" id="UP000183508"/>
    </source>
</evidence>
<organism evidence="7 8">
    <name type="scientific">Alicyclobacillus macrosporangiidus</name>
    <dbReference type="NCBI Taxonomy" id="392015"/>
    <lineage>
        <taxon>Bacteria</taxon>
        <taxon>Bacillati</taxon>
        <taxon>Bacillota</taxon>
        <taxon>Bacilli</taxon>
        <taxon>Bacillales</taxon>
        <taxon>Alicyclobacillaceae</taxon>
        <taxon>Alicyclobacillus</taxon>
    </lineage>
</organism>
<evidence type="ECO:0000256" key="5">
    <source>
        <dbReference type="ARBA" id="ARBA00023136"/>
    </source>
</evidence>
<dbReference type="PANTHER" id="PTHR10010">
    <property type="entry name" value="SOLUTE CARRIER FAMILY 34 SODIUM PHOSPHATE , MEMBER 2-RELATED"/>
    <property type="match status" value="1"/>
</dbReference>
<dbReference type="GO" id="GO:0005886">
    <property type="term" value="C:plasma membrane"/>
    <property type="evidence" value="ECO:0007669"/>
    <property type="project" value="UniProtKB-SubCell"/>
</dbReference>
<keyword evidence="8" id="KW-1185">Reference proteome</keyword>
<keyword evidence="5 6" id="KW-0472">Membrane</keyword>
<feature type="transmembrane region" description="Helical" evidence="6">
    <location>
        <begin position="239"/>
        <end position="260"/>
    </location>
</feature>
<evidence type="ECO:0000256" key="4">
    <source>
        <dbReference type="ARBA" id="ARBA00022989"/>
    </source>
</evidence>
<dbReference type="RefSeq" id="WP_074953815.1">
    <property type="nucleotide sequence ID" value="NZ_FPBV01000014.1"/>
</dbReference>
<reference evidence="8" key="1">
    <citation type="submission" date="2016-10" db="EMBL/GenBank/DDBJ databases">
        <authorList>
            <person name="Varghese N."/>
        </authorList>
    </citation>
    <scope>NUCLEOTIDE SEQUENCE [LARGE SCALE GENOMIC DNA]</scope>
    <source>
        <strain evidence="8">DSM 17980</strain>
    </source>
</reference>
<feature type="transmembrane region" description="Helical" evidence="6">
    <location>
        <begin position="52"/>
        <end position="80"/>
    </location>
</feature>
<feature type="transmembrane region" description="Helical" evidence="6">
    <location>
        <begin position="172"/>
        <end position="200"/>
    </location>
</feature>
<protein>
    <submittedName>
        <fullName evidence="7">Phosphate:Na+ symporter</fullName>
    </submittedName>
</protein>
<feature type="transmembrane region" description="Helical" evidence="6">
    <location>
        <begin position="133"/>
        <end position="151"/>
    </location>
</feature>
<evidence type="ECO:0000256" key="2">
    <source>
        <dbReference type="ARBA" id="ARBA00022475"/>
    </source>
</evidence>
<dbReference type="AlphaFoldDB" id="A0A1I7K895"/>
<dbReference type="GO" id="GO:0044341">
    <property type="term" value="P:sodium-dependent phosphate transport"/>
    <property type="evidence" value="ECO:0007669"/>
    <property type="project" value="InterPro"/>
</dbReference>
<dbReference type="NCBIfam" id="NF037997">
    <property type="entry name" value="Na_Pi_symport"/>
    <property type="match status" value="1"/>
</dbReference>
<keyword evidence="2" id="KW-1003">Cell membrane</keyword>
<dbReference type="EMBL" id="FPBV01000014">
    <property type="protein sequence ID" value="SFU93666.1"/>
    <property type="molecule type" value="Genomic_DNA"/>
</dbReference>